<reference evidence="2 3" key="1">
    <citation type="submission" date="2016-09" db="EMBL/GenBank/DDBJ databases">
        <title>Complete genome of Desulfosporosinus sp. OL.</title>
        <authorList>
            <person name="Mardanov A."/>
            <person name="Beletsky A."/>
            <person name="Panova A."/>
            <person name="Karnachuk O."/>
            <person name="Ravin N."/>
        </authorList>
    </citation>
    <scope>NUCLEOTIDE SEQUENCE [LARGE SCALE GENOMIC DNA]</scope>
    <source>
        <strain evidence="2 3">OL</strain>
    </source>
</reference>
<dbReference type="Pfam" id="PF21686">
    <property type="entry name" value="LigD_Prim-Pol"/>
    <property type="match status" value="1"/>
</dbReference>
<dbReference type="STRING" id="1888891.DSOL_3642"/>
<evidence type="ECO:0000313" key="3">
    <source>
        <dbReference type="Proteomes" id="UP000186102"/>
    </source>
</evidence>
<dbReference type="InterPro" id="IPR014145">
    <property type="entry name" value="LigD_pol_dom"/>
</dbReference>
<dbReference type="Gene3D" id="3.90.920.10">
    <property type="entry name" value="DNA primase, PRIM domain"/>
    <property type="match status" value="1"/>
</dbReference>
<keyword evidence="3" id="KW-1185">Reference proteome</keyword>
<protein>
    <submittedName>
        <fullName evidence="2">ATP-dependent DNA ligase</fullName>
    </submittedName>
</protein>
<proteinExistence type="predicted"/>
<evidence type="ECO:0000313" key="2">
    <source>
        <dbReference type="EMBL" id="OLN29305.1"/>
    </source>
</evidence>
<dbReference type="InterPro" id="IPR052171">
    <property type="entry name" value="NHEJ_LigD"/>
</dbReference>
<dbReference type="PANTHER" id="PTHR42705:SF2">
    <property type="entry name" value="BIFUNCTIONAL NON-HOMOLOGOUS END JOINING PROTEIN LIGD"/>
    <property type="match status" value="1"/>
</dbReference>
<organism evidence="2 3">
    <name type="scientific">Desulfosporosinus metallidurans</name>
    <dbReference type="NCBI Taxonomy" id="1888891"/>
    <lineage>
        <taxon>Bacteria</taxon>
        <taxon>Bacillati</taxon>
        <taxon>Bacillota</taxon>
        <taxon>Clostridia</taxon>
        <taxon>Eubacteriales</taxon>
        <taxon>Desulfitobacteriaceae</taxon>
        <taxon>Desulfosporosinus</taxon>
    </lineage>
</organism>
<dbReference type="RefSeq" id="WP_075366096.1">
    <property type="nucleotide sequence ID" value="NZ_MLBF01000034.1"/>
</dbReference>
<comment type="caution">
    <text evidence="2">The sequence shown here is derived from an EMBL/GenBank/DDBJ whole genome shotgun (WGS) entry which is preliminary data.</text>
</comment>
<dbReference type="NCBIfam" id="TIGR02778">
    <property type="entry name" value="ligD_pol"/>
    <property type="match status" value="1"/>
</dbReference>
<feature type="domain" description="DNA ligase D polymerase" evidence="1">
    <location>
        <begin position="37"/>
        <end position="288"/>
    </location>
</feature>
<dbReference type="CDD" id="cd04861">
    <property type="entry name" value="LigD_Pol_like"/>
    <property type="match status" value="1"/>
</dbReference>
<dbReference type="Proteomes" id="UP000186102">
    <property type="component" value="Unassembled WGS sequence"/>
</dbReference>
<dbReference type="PANTHER" id="PTHR42705">
    <property type="entry name" value="BIFUNCTIONAL NON-HOMOLOGOUS END JOINING PROTEIN LIGD"/>
    <property type="match status" value="1"/>
</dbReference>
<keyword evidence="2" id="KW-0436">Ligase</keyword>
<accession>A0A1Q8QPN4</accession>
<dbReference type="GO" id="GO:0016874">
    <property type="term" value="F:ligase activity"/>
    <property type="evidence" value="ECO:0007669"/>
    <property type="project" value="UniProtKB-KW"/>
</dbReference>
<evidence type="ECO:0000259" key="1">
    <source>
        <dbReference type="Pfam" id="PF21686"/>
    </source>
</evidence>
<gene>
    <name evidence="2" type="ORF">DSOL_3642</name>
</gene>
<name>A0A1Q8QPN4_9FIRM</name>
<sequence length="306" mass="35078">MPKLSKTKDHSASIVVEGKILSLSHLNKVYFPEQEITKGELIQYYTEMAPLILPHLKQSPFVMVRFPEGIDGEYFYQKECPPQAPEWVTRYTDPHSKHGLTYLICDQLSTLVYLINLGCIEIHAWASRMIKPDYPRWAIFDLDPDPPSGVQDALKVALWLGEILQELKLKFLVKTSGSTGVHILLPLDDRFTYAEVQRGIEGICRFLTAQRPESCTMERSIKKREGKVYLDYLQNGRGRTMAGIYSVRPTRLGHISTPLLWDEVVQGVNPDDFHVRSFQERLKKVGDLSTIMGQFNDFSAILHYFT</sequence>
<dbReference type="AlphaFoldDB" id="A0A1Q8QPN4"/>
<dbReference type="EMBL" id="MLBF01000034">
    <property type="protein sequence ID" value="OLN29305.1"/>
    <property type="molecule type" value="Genomic_DNA"/>
</dbReference>